<dbReference type="InterPro" id="IPR005170">
    <property type="entry name" value="Transptr-assoc_dom"/>
</dbReference>
<feature type="transmembrane region" description="Helical" evidence="12">
    <location>
        <begin position="6"/>
        <end position="23"/>
    </location>
</feature>
<dbReference type="Proteomes" id="UP000276506">
    <property type="component" value="Unassembled WGS sequence"/>
</dbReference>
<feature type="transmembrane region" description="Helical" evidence="12">
    <location>
        <begin position="191"/>
        <end position="210"/>
    </location>
</feature>
<evidence type="ECO:0000256" key="6">
    <source>
        <dbReference type="ARBA" id="ARBA00022538"/>
    </source>
</evidence>
<comment type="similarity">
    <text evidence="12">Belongs to the monovalent cation:proton antiporter 1 (CPA1) transporter (TC 2.A.36) family. NhaP2 subfamily.</text>
</comment>
<evidence type="ECO:0000256" key="8">
    <source>
        <dbReference type="ARBA" id="ARBA00022958"/>
    </source>
</evidence>
<accession>A0A427ECJ2</accession>
<name>A0A427ECJ2_9GAMM</name>
<dbReference type="PANTHER" id="PTHR32507:SF7">
    <property type="entry name" value="K(+)_H(+) ANTIPORTER NHAP2"/>
    <property type="match status" value="1"/>
</dbReference>
<dbReference type="SUPFAM" id="SSF116726">
    <property type="entry name" value="TrkA C-terminal domain-like"/>
    <property type="match status" value="1"/>
</dbReference>
<comment type="caution">
    <text evidence="14">The sequence shown here is derived from an EMBL/GenBank/DDBJ whole genome shotgun (WGS) entry which is preliminary data.</text>
</comment>
<keyword evidence="9 12" id="KW-1133">Transmembrane helix</keyword>
<dbReference type="NCBIfam" id="NF003716">
    <property type="entry name" value="PRK05326.1-3"/>
    <property type="match status" value="1"/>
</dbReference>
<dbReference type="InterPro" id="IPR036318">
    <property type="entry name" value="FAD-bd_PCMH-like_sf"/>
</dbReference>
<evidence type="ECO:0000256" key="12">
    <source>
        <dbReference type="HAMAP-Rule" id="MF_01075"/>
    </source>
</evidence>
<dbReference type="InterPro" id="IPR016169">
    <property type="entry name" value="FAD-bd_PCMH_sub2"/>
</dbReference>
<evidence type="ECO:0000313" key="14">
    <source>
        <dbReference type="EMBL" id="RRV14238.1"/>
    </source>
</evidence>
<dbReference type="GO" id="GO:0006884">
    <property type="term" value="P:cell volume homeostasis"/>
    <property type="evidence" value="ECO:0007669"/>
    <property type="project" value="InterPro"/>
</dbReference>
<feature type="transmembrane region" description="Helical" evidence="12">
    <location>
        <begin position="273"/>
        <end position="292"/>
    </location>
</feature>
<dbReference type="GO" id="GO:0015386">
    <property type="term" value="F:potassium:proton antiporter activity"/>
    <property type="evidence" value="ECO:0007669"/>
    <property type="project" value="UniProtKB-UniRule"/>
</dbReference>
<evidence type="ECO:0000313" key="15">
    <source>
        <dbReference type="Proteomes" id="UP000276506"/>
    </source>
</evidence>
<feature type="transmembrane region" description="Helical" evidence="12">
    <location>
        <begin position="335"/>
        <end position="357"/>
    </location>
</feature>
<dbReference type="PANTHER" id="PTHR32507">
    <property type="entry name" value="NA(+)/H(+) ANTIPORTER 1"/>
    <property type="match status" value="1"/>
</dbReference>
<feature type="transmembrane region" description="Helical" evidence="12">
    <location>
        <begin position="245"/>
        <end position="261"/>
    </location>
</feature>
<feature type="transmembrane region" description="Helical" evidence="12">
    <location>
        <begin position="298"/>
        <end position="323"/>
    </location>
</feature>
<dbReference type="Pfam" id="PF03471">
    <property type="entry name" value="CorC_HlyC"/>
    <property type="match status" value="1"/>
</dbReference>
<feature type="transmembrane region" description="Helical" evidence="12">
    <location>
        <begin position="121"/>
        <end position="143"/>
    </location>
</feature>
<keyword evidence="3 12" id="KW-0050">Antiport</keyword>
<dbReference type="Gene3D" id="3.30.70.1450">
    <property type="entry name" value="Regulator of K+ conductance, C-terminal domain"/>
    <property type="match status" value="1"/>
</dbReference>
<dbReference type="Gene3D" id="1.20.1530.20">
    <property type="match status" value="1"/>
</dbReference>
<keyword evidence="6 12" id="KW-0633">Potassium transport</keyword>
<dbReference type="InterPro" id="IPR006037">
    <property type="entry name" value="RCK_C"/>
</dbReference>
<gene>
    <name evidence="12" type="primary">nhaP2</name>
    <name evidence="14" type="ORF">EGJ28_02385</name>
</gene>
<feature type="transmembrane region" description="Helical" evidence="12">
    <location>
        <begin position="92"/>
        <end position="115"/>
    </location>
</feature>
<sequence>MDVGNINHLFFIGALLVAASILMSSLSNRLGVPILVIFLAVGMLAGVDGIGGIVFEDYQLAFVISNLALAVILLDGGMRTRTATFRVALKPAFSLATLGVAITSGLTGLAAAWLFDLPLLQGLLIGAIVGSTDAAVVFNLLNGKGLNERVGSTLEIESGSNDPMAMFLTVALIDMLLAGQTTFGWDFLLNLLQQFGIGTVLGLLGGWLLLQLINRLSVADGLYPLLAVAGGLMIFALSGAIGGSGILAIYVCGLLLGNRPIRNRHGILHMFDGLAWLSQIGMFLVLGLLLTPSELLPIALPALALSLWMILFARPLAVFVSLLPFRSFHLRERLFISWIGLRGAVPVILAVFPLMAGLENAQLFFNVAFFIVLVSLLLQGSTLAWAAKKAKVEVPPSPMPVSRTGLQVHTTSQWEMFVYRLSASKWCVGAALRELKMPPGTRIAALFRGKELLHPSGSTRLQVDDILCVIGHDEDLPALGKLFSQAPKRGQDLRFFGDFILEADAQLSAIAALYGLKLGDVDGEQTIGAFMAGEVGGRPVVGDQIEWNGLTWTVAAMEAGEVRKVGLKFPEGDKPGPQLMF</sequence>
<proteinExistence type="inferred from homology"/>
<feature type="transmembrane region" description="Helical" evidence="12">
    <location>
        <begin position="363"/>
        <end position="387"/>
    </location>
</feature>
<evidence type="ECO:0000256" key="4">
    <source>
        <dbReference type="ARBA" id="ARBA00022475"/>
    </source>
</evidence>
<keyword evidence="5" id="KW-0997">Cell inner membrane</keyword>
<keyword evidence="8 12" id="KW-0630">Potassium</keyword>
<keyword evidence="10 12" id="KW-0406">Ion transport</keyword>
<organism evidence="14 15">
    <name type="scientific">Stutzerimonas xanthomarina</name>
    <dbReference type="NCBI Taxonomy" id="271420"/>
    <lineage>
        <taxon>Bacteria</taxon>
        <taxon>Pseudomonadati</taxon>
        <taxon>Pseudomonadota</taxon>
        <taxon>Gammaproteobacteria</taxon>
        <taxon>Pseudomonadales</taxon>
        <taxon>Pseudomonadaceae</taxon>
        <taxon>Stutzerimonas</taxon>
    </lineage>
</organism>
<dbReference type="RefSeq" id="WP_003301569.1">
    <property type="nucleotide sequence ID" value="NZ_RHQL01000001.1"/>
</dbReference>
<feature type="transmembrane region" description="Helical" evidence="12">
    <location>
        <begin position="60"/>
        <end position="80"/>
    </location>
</feature>
<dbReference type="AlphaFoldDB" id="A0A427ECJ2"/>
<dbReference type="Pfam" id="PF00999">
    <property type="entry name" value="Na_H_Exchanger"/>
    <property type="match status" value="1"/>
</dbReference>
<dbReference type="SUPFAM" id="SSF56176">
    <property type="entry name" value="FAD-binding/transporter-associated domain-like"/>
    <property type="match status" value="1"/>
</dbReference>
<dbReference type="NCBIfam" id="NF003714">
    <property type="entry name" value="PRK05326.1-1"/>
    <property type="match status" value="1"/>
</dbReference>
<evidence type="ECO:0000259" key="13">
    <source>
        <dbReference type="PROSITE" id="PS51202"/>
    </source>
</evidence>
<keyword evidence="4 12" id="KW-1003">Cell membrane</keyword>
<evidence type="ECO:0000256" key="9">
    <source>
        <dbReference type="ARBA" id="ARBA00022989"/>
    </source>
</evidence>
<dbReference type="EMBL" id="RHQL01000001">
    <property type="protein sequence ID" value="RRV14238.1"/>
    <property type="molecule type" value="Genomic_DNA"/>
</dbReference>
<keyword evidence="7 12" id="KW-0812">Transmembrane</keyword>
<dbReference type="InterPro" id="IPR023729">
    <property type="entry name" value="NhaP2"/>
</dbReference>
<dbReference type="PROSITE" id="PS51202">
    <property type="entry name" value="RCK_C"/>
    <property type="match status" value="1"/>
</dbReference>
<dbReference type="HAMAP" id="MF_01075">
    <property type="entry name" value="NhaP2"/>
    <property type="match status" value="1"/>
</dbReference>
<keyword evidence="11 12" id="KW-0472">Membrane</keyword>
<evidence type="ECO:0000256" key="5">
    <source>
        <dbReference type="ARBA" id="ARBA00022519"/>
    </source>
</evidence>
<feature type="transmembrane region" description="Helical" evidence="12">
    <location>
        <begin position="30"/>
        <end position="54"/>
    </location>
</feature>
<evidence type="ECO:0000256" key="10">
    <source>
        <dbReference type="ARBA" id="ARBA00023065"/>
    </source>
</evidence>
<dbReference type="GO" id="GO:0050660">
    <property type="term" value="F:flavin adenine dinucleotide binding"/>
    <property type="evidence" value="ECO:0007669"/>
    <property type="project" value="InterPro"/>
</dbReference>
<evidence type="ECO:0000256" key="7">
    <source>
        <dbReference type="ARBA" id="ARBA00022692"/>
    </source>
</evidence>
<dbReference type="InterPro" id="IPR038770">
    <property type="entry name" value="Na+/solute_symporter_sf"/>
</dbReference>
<comment type="function">
    <text evidence="12">K(+)/H(+) antiporter that extrudes potassium in exchange for external protons and maintains the internal concentration of potassium under toxic levels.</text>
</comment>
<dbReference type="InterPro" id="IPR006153">
    <property type="entry name" value="Cation/H_exchanger_TM"/>
</dbReference>
<keyword evidence="2 12" id="KW-0813">Transport</keyword>
<comment type="subcellular location">
    <subcellularLocation>
        <location evidence="1 12">Cell membrane</location>
        <topology evidence="1 12">Multi-pass membrane protein</topology>
    </subcellularLocation>
</comment>
<evidence type="ECO:0000256" key="2">
    <source>
        <dbReference type="ARBA" id="ARBA00022448"/>
    </source>
</evidence>
<evidence type="ECO:0000256" key="11">
    <source>
        <dbReference type="ARBA" id="ARBA00023136"/>
    </source>
</evidence>
<feature type="domain" description="RCK C-terminal" evidence="13">
    <location>
        <begin position="403"/>
        <end position="485"/>
    </location>
</feature>
<reference evidence="14 15" key="1">
    <citation type="submission" date="2018-10" db="EMBL/GenBank/DDBJ databases">
        <title>Transmission dynamics of multidrug resistant bacteria on intensive care unit surfaces.</title>
        <authorList>
            <person name="D'Souza A.W."/>
            <person name="Potter R.F."/>
            <person name="Wallace M."/>
            <person name="Shupe A."/>
            <person name="Patel S."/>
            <person name="Sun S."/>
            <person name="Gul D."/>
            <person name="Kwon J.H."/>
            <person name="Andleeb S."/>
            <person name="Burnham C.-A.D."/>
            <person name="Dantas G."/>
        </authorList>
    </citation>
    <scope>NUCLEOTIDE SEQUENCE [LARGE SCALE GENOMIC DNA]</scope>
    <source>
        <strain evidence="14 15">PX_177</strain>
    </source>
</reference>
<dbReference type="Pfam" id="PF02080">
    <property type="entry name" value="TrkA_C"/>
    <property type="match status" value="1"/>
</dbReference>
<dbReference type="InterPro" id="IPR036721">
    <property type="entry name" value="RCK_C_sf"/>
</dbReference>
<dbReference type="NCBIfam" id="NF003715">
    <property type="entry name" value="PRK05326.1-2"/>
    <property type="match status" value="1"/>
</dbReference>
<dbReference type="Gene3D" id="3.30.465.10">
    <property type="match status" value="1"/>
</dbReference>
<evidence type="ECO:0000256" key="1">
    <source>
        <dbReference type="ARBA" id="ARBA00004651"/>
    </source>
</evidence>
<dbReference type="SMART" id="SM01091">
    <property type="entry name" value="CorC_HlyC"/>
    <property type="match status" value="1"/>
</dbReference>
<comment type="catalytic activity">
    <reaction evidence="12">
        <text>K(+)(in) + H(+)(out) = K(+)(out) + H(+)(in)</text>
        <dbReference type="Rhea" id="RHEA:29467"/>
        <dbReference type="ChEBI" id="CHEBI:15378"/>
        <dbReference type="ChEBI" id="CHEBI:29103"/>
    </reaction>
</comment>
<protein>
    <recommendedName>
        <fullName evidence="12">K(+)/H(+) antiporter NhaP2</fullName>
    </recommendedName>
    <alternativeName>
        <fullName evidence="12">Potassium/proton antiporter NhaP2</fullName>
    </alternativeName>
</protein>
<evidence type="ECO:0000256" key="3">
    <source>
        <dbReference type="ARBA" id="ARBA00022449"/>
    </source>
</evidence>
<dbReference type="GO" id="GO:0005886">
    <property type="term" value="C:plasma membrane"/>
    <property type="evidence" value="ECO:0007669"/>
    <property type="project" value="UniProtKB-SubCell"/>
</dbReference>